<gene>
    <name evidence="2" type="ORF">Hypma_010811</name>
</gene>
<dbReference type="EMBL" id="LUEZ02000053">
    <property type="protein sequence ID" value="RDB22018.1"/>
    <property type="molecule type" value="Genomic_DNA"/>
</dbReference>
<proteinExistence type="predicted"/>
<comment type="caution">
    <text evidence="2">The sequence shown here is derived from an EMBL/GenBank/DDBJ whole genome shotgun (WGS) entry which is preliminary data.</text>
</comment>
<name>A0A369JJJ3_HYPMA</name>
<dbReference type="InParanoid" id="A0A369JJJ3"/>
<reference evidence="2" key="1">
    <citation type="submission" date="2018-04" db="EMBL/GenBank/DDBJ databases">
        <title>Whole genome sequencing of Hypsizygus marmoreus.</title>
        <authorList>
            <person name="Choi I.-G."/>
            <person name="Min B."/>
            <person name="Kim J.-G."/>
            <person name="Kim S."/>
            <person name="Oh Y.-L."/>
            <person name="Kong W.-S."/>
            <person name="Park H."/>
            <person name="Jeong J."/>
            <person name="Song E.-S."/>
        </authorList>
    </citation>
    <scope>NUCLEOTIDE SEQUENCE [LARGE SCALE GENOMIC DNA]</scope>
    <source>
        <strain evidence="2">51987-8</strain>
    </source>
</reference>
<sequence length="342" mass="38043">MYIPLYGHRLSQDLHFQQDLHQNPIRICTPLAQIEQEKTRVSPQGKCALIIGCKTKEKGGISSALPLLTTSTRLHIKTPVTLSLALRATFNYLNLSFAEHALFLGYWRYLGYNPHTFAYLSKTCPSLTVAQKASGKYHLRIIESQCTAQKVWRAATSARPPEERHASGARGSLSDATASETAFVGSPSSSQRLSAFRVGATPLGFRVHTRASRPESAKEQGDAIVRRAASAHVVRNPGEHVAPRVPPLDRWRVFVMFISGFFLLCSLTLKPFFFDLVTGHQLLKGVLAHRDNVSPILRLLPSIPTRTTKPHVFPFYLHFHSEPTQLYNTPSIAALPTHIPSH</sequence>
<keyword evidence="3" id="KW-1185">Reference proteome</keyword>
<organism evidence="2 3">
    <name type="scientific">Hypsizygus marmoreus</name>
    <name type="common">White beech mushroom</name>
    <name type="synonym">Agaricus marmoreus</name>
    <dbReference type="NCBI Taxonomy" id="39966"/>
    <lineage>
        <taxon>Eukaryota</taxon>
        <taxon>Fungi</taxon>
        <taxon>Dikarya</taxon>
        <taxon>Basidiomycota</taxon>
        <taxon>Agaricomycotina</taxon>
        <taxon>Agaricomycetes</taxon>
        <taxon>Agaricomycetidae</taxon>
        <taxon>Agaricales</taxon>
        <taxon>Tricholomatineae</taxon>
        <taxon>Lyophyllaceae</taxon>
        <taxon>Hypsizygus</taxon>
    </lineage>
</organism>
<evidence type="ECO:0000313" key="2">
    <source>
        <dbReference type="EMBL" id="RDB22018.1"/>
    </source>
</evidence>
<accession>A0A369JJJ3</accession>
<evidence type="ECO:0000313" key="3">
    <source>
        <dbReference type="Proteomes" id="UP000076154"/>
    </source>
</evidence>
<feature type="region of interest" description="Disordered" evidence="1">
    <location>
        <begin position="155"/>
        <end position="174"/>
    </location>
</feature>
<protein>
    <submittedName>
        <fullName evidence="2">Uncharacterized protein</fullName>
    </submittedName>
</protein>
<dbReference type="Proteomes" id="UP000076154">
    <property type="component" value="Unassembled WGS sequence"/>
</dbReference>
<evidence type="ECO:0000256" key="1">
    <source>
        <dbReference type="SAM" id="MobiDB-lite"/>
    </source>
</evidence>
<dbReference type="AlphaFoldDB" id="A0A369JJJ3"/>